<proteinExistence type="predicted"/>
<name>A0A7G8PUZ2_9FLAO</name>
<keyword evidence="3" id="KW-1185">Reference proteome</keyword>
<evidence type="ECO:0000313" key="3">
    <source>
        <dbReference type="Proteomes" id="UP000515514"/>
    </source>
</evidence>
<feature type="transmembrane region" description="Helical" evidence="1">
    <location>
        <begin position="49"/>
        <end position="67"/>
    </location>
</feature>
<evidence type="ECO:0000313" key="2">
    <source>
        <dbReference type="EMBL" id="QNJ98158.1"/>
    </source>
</evidence>
<keyword evidence="1" id="KW-0472">Membrane</keyword>
<feature type="transmembrane region" description="Helical" evidence="1">
    <location>
        <begin position="7"/>
        <end position="29"/>
    </location>
</feature>
<dbReference type="Proteomes" id="UP000515514">
    <property type="component" value="Chromosome"/>
</dbReference>
<dbReference type="AlphaFoldDB" id="A0A7G8PUZ2"/>
<organism evidence="2 3">
    <name type="scientific">Constantimarinum furrinae</name>
    <dbReference type="NCBI Taxonomy" id="2562285"/>
    <lineage>
        <taxon>Bacteria</taxon>
        <taxon>Pseudomonadati</taxon>
        <taxon>Bacteroidota</taxon>
        <taxon>Flavobacteriia</taxon>
        <taxon>Flavobacteriales</taxon>
        <taxon>Flavobacteriaceae</taxon>
        <taxon>Altibacter/Constantimarinum group</taxon>
        <taxon>Constantimarinum</taxon>
    </lineage>
</organism>
<reference evidence="2 3" key="1">
    <citation type="submission" date="2020-04" db="EMBL/GenBank/DDBJ databases">
        <title>Genome sequence of Altibacter aquimarinus strain ALE3EI.</title>
        <authorList>
            <person name="Oh H.-M."/>
            <person name="Jang D."/>
        </authorList>
    </citation>
    <scope>NUCLEOTIDE SEQUENCE [LARGE SCALE GENOMIC DNA]</scope>
    <source>
        <strain evidence="2 3">ALE3EI</strain>
    </source>
</reference>
<dbReference type="KEGG" id="alti:ALE3EI_1602"/>
<keyword evidence="1" id="KW-1133">Transmembrane helix</keyword>
<feature type="transmembrane region" description="Helical" evidence="1">
    <location>
        <begin position="88"/>
        <end position="108"/>
    </location>
</feature>
<keyword evidence="1" id="KW-0812">Transmembrane</keyword>
<feature type="transmembrane region" description="Helical" evidence="1">
    <location>
        <begin position="128"/>
        <end position="151"/>
    </location>
</feature>
<sequence>MSKENVLLILWIIFGFVFIEAFDSVLVFFTHLTYFGLTASGVSFKIQTFIIPILTLILYVISTVLILKKIKTSSGSDGIYLADFPKKTFTILVIIAIFLSPITNKLSGLFAENSDAIQNSDAVDFISFYGWMTLGINMSKWIIMVALIFMFRNKYNLKDKIN</sequence>
<dbReference type="EMBL" id="CP052909">
    <property type="protein sequence ID" value="QNJ98158.1"/>
    <property type="molecule type" value="Genomic_DNA"/>
</dbReference>
<protein>
    <submittedName>
        <fullName evidence="2">Uncharacterized protein</fullName>
    </submittedName>
</protein>
<accession>A0A7G8PUZ2</accession>
<gene>
    <name evidence="2" type="ORF">ALE3EI_1602</name>
</gene>
<evidence type="ECO:0000256" key="1">
    <source>
        <dbReference type="SAM" id="Phobius"/>
    </source>
</evidence>